<dbReference type="HOGENOM" id="CLU_1501847_0_0_11"/>
<gene>
    <name evidence="1" type="ordered locus">MLP_00070</name>
</gene>
<name>F5XGB4_MICPN</name>
<evidence type="ECO:0008006" key="3">
    <source>
        <dbReference type="Google" id="ProtNLM"/>
    </source>
</evidence>
<dbReference type="STRING" id="1032480.MLP_00070"/>
<sequence length="179" mass="19985">MSPVDQRRRAWLRACCVILAVLTYLNVWSTVAIQGLTDYGRYTQLDPGEPARAMGAEFRLVSLVQTTQLVDSITDQVEPPADNAVWVIARVDVVRQDPNESLYCNFQLLGPNRRTWKESSTYVSRTLEPRCTMASMEVGRGYPLEITFEVPERYVGELAGVVVEDSAVHGARQVLVPPG</sequence>
<dbReference type="EMBL" id="AP012204">
    <property type="protein sequence ID" value="BAK33021.1"/>
    <property type="molecule type" value="Genomic_DNA"/>
</dbReference>
<dbReference type="RefSeq" id="WP_013860910.1">
    <property type="nucleotide sequence ID" value="NC_015635.1"/>
</dbReference>
<evidence type="ECO:0000313" key="2">
    <source>
        <dbReference type="Proteomes" id="UP000007947"/>
    </source>
</evidence>
<organism evidence="1 2">
    <name type="scientific">Microlunatus phosphovorus (strain ATCC 700054 / DSM 10555 / JCM 9379 / NBRC 101784 / NCIMB 13414 / VKM Ac-1990 / NM-1)</name>
    <dbReference type="NCBI Taxonomy" id="1032480"/>
    <lineage>
        <taxon>Bacteria</taxon>
        <taxon>Bacillati</taxon>
        <taxon>Actinomycetota</taxon>
        <taxon>Actinomycetes</taxon>
        <taxon>Propionibacteriales</taxon>
        <taxon>Propionibacteriaceae</taxon>
        <taxon>Microlunatus</taxon>
    </lineage>
</organism>
<keyword evidence="2" id="KW-1185">Reference proteome</keyword>
<dbReference type="Proteomes" id="UP000007947">
    <property type="component" value="Chromosome"/>
</dbReference>
<protein>
    <recommendedName>
        <fullName evidence="3">DUF4352 domain-containing protein</fullName>
    </recommendedName>
</protein>
<accession>F5XGB4</accession>
<reference evidence="1 2" key="1">
    <citation type="submission" date="2011-05" db="EMBL/GenBank/DDBJ databases">
        <title>Whole genome sequence of Microlunatus phosphovorus NM-1.</title>
        <authorList>
            <person name="Hosoyama A."/>
            <person name="Sasaki K."/>
            <person name="Harada T."/>
            <person name="Igarashi R."/>
            <person name="Kawakoshi A."/>
            <person name="Sasagawa M."/>
            <person name="Fukada J."/>
            <person name="Nakamura S."/>
            <person name="Katano Y."/>
            <person name="Hanada S."/>
            <person name="Kamagata Y."/>
            <person name="Nakamura N."/>
            <person name="Yamazaki S."/>
            <person name="Fujita N."/>
        </authorList>
    </citation>
    <scope>NUCLEOTIDE SEQUENCE [LARGE SCALE GENOMIC DNA]</scope>
    <source>
        <strain evidence="2">ATCC 700054 / DSM 10555 / JCM 9379 / NBRC 101784 / NCIMB 13414 / VKM Ac-1990 / NM-1</strain>
    </source>
</reference>
<dbReference type="AlphaFoldDB" id="F5XGB4"/>
<proteinExistence type="predicted"/>
<dbReference type="KEGG" id="mph:MLP_00070"/>
<evidence type="ECO:0000313" key="1">
    <source>
        <dbReference type="EMBL" id="BAK33021.1"/>
    </source>
</evidence>